<protein>
    <submittedName>
        <fullName evidence="2">RES family NAD+ phosphorylase</fullName>
    </submittedName>
</protein>
<dbReference type="RefSeq" id="WP_163952580.1">
    <property type="nucleotide sequence ID" value="NZ_JAAFZH010000010.1"/>
</dbReference>
<dbReference type="InterPro" id="IPR014914">
    <property type="entry name" value="RES_dom"/>
</dbReference>
<gene>
    <name evidence="2" type="ORF">GK108_20565</name>
</gene>
<sequence>MLVYRLYKSSYIHEPLSAEGARRAGGRWNPKGFPILYTSATPELALLEVIAHLNPTFIPDFNLLVLEIPDVHKLVSLDELPENWQDESPGGSLQTYLNDWLEHPDFVTVSVPSAIVSRSRNYLLHTLHPDFQKSAKIIENEPFRIDFRVVKGQ</sequence>
<dbReference type="Proteomes" id="UP000474175">
    <property type="component" value="Unassembled WGS sequence"/>
</dbReference>
<dbReference type="SMART" id="SM00953">
    <property type="entry name" value="RES"/>
    <property type="match status" value="1"/>
</dbReference>
<dbReference type="EMBL" id="JAAFZH010000010">
    <property type="protein sequence ID" value="NDU97288.1"/>
    <property type="molecule type" value="Genomic_DNA"/>
</dbReference>
<evidence type="ECO:0000259" key="1">
    <source>
        <dbReference type="SMART" id="SM00953"/>
    </source>
</evidence>
<organism evidence="2 3">
    <name type="scientific">Spirosoma terrae</name>
    <dbReference type="NCBI Taxonomy" id="1968276"/>
    <lineage>
        <taxon>Bacteria</taxon>
        <taxon>Pseudomonadati</taxon>
        <taxon>Bacteroidota</taxon>
        <taxon>Cytophagia</taxon>
        <taxon>Cytophagales</taxon>
        <taxon>Cytophagaceae</taxon>
        <taxon>Spirosoma</taxon>
    </lineage>
</organism>
<evidence type="ECO:0000313" key="2">
    <source>
        <dbReference type="EMBL" id="NDU97288.1"/>
    </source>
</evidence>
<feature type="domain" description="RES" evidence="1">
    <location>
        <begin position="15"/>
        <end position="138"/>
    </location>
</feature>
<evidence type="ECO:0000313" key="3">
    <source>
        <dbReference type="Proteomes" id="UP000474175"/>
    </source>
</evidence>
<accession>A0A6L9LFK7</accession>
<name>A0A6L9LFK7_9BACT</name>
<comment type="caution">
    <text evidence="2">The sequence shown here is derived from an EMBL/GenBank/DDBJ whole genome shotgun (WGS) entry which is preliminary data.</text>
</comment>
<proteinExistence type="predicted"/>
<dbReference type="AlphaFoldDB" id="A0A6L9LFK7"/>
<dbReference type="Pfam" id="PF08808">
    <property type="entry name" value="RES"/>
    <property type="match status" value="1"/>
</dbReference>
<reference evidence="2 3" key="1">
    <citation type="submission" date="2020-02" db="EMBL/GenBank/DDBJ databases">
        <title>Draft genome sequence of two Spirosoma agri KCTC 52727 and Spirosoma terrae KCTC 52035.</title>
        <authorList>
            <person name="Rojas J."/>
            <person name="Ambika Manirajan B."/>
            <person name="Suarez C."/>
            <person name="Ratering S."/>
            <person name="Schnell S."/>
        </authorList>
    </citation>
    <scope>NUCLEOTIDE SEQUENCE [LARGE SCALE GENOMIC DNA]</scope>
    <source>
        <strain evidence="2 3">KCTC 52035</strain>
    </source>
</reference>
<keyword evidence="3" id="KW-1185">Reference proteome</keyword>